<accession>A0A0E9Q1J7</accession>
<reference evidence="1" key="2">
    <citation type="journal article" date="2015" name="Fish Shellfish Immunol.">
        <title>Early steps in the European eel (Anguilla anguilla)-Vibrio vulnificus interaction in the gills: Role of the RtxA13 toxin.</title>
        <authorList>
            <person name="Callol A."/>
            <person name="Pajuelo D."/>
            <person name="Ebbesson L."/>
            <person name="Teles M."/>
            <person name="MacKenzie S."/>
            <person name="Amaro C."/>
        </authorList>
    </citation>
    <scope>NUCLEOTIDE SEQUENCE</scope>
</reference>
<evidence type="ECO:0000313" key="1">
    <source>
        <dbReference type="EMBL" id="JAH10629.1"/>
    </source>
</evidence>
<name>A0A0E9Q1J7_ANGAN</name>
<sequence length="14" mass="1799">MHSHSNYNEIKYYI</sequence>
<protein>
    <submittedName>
        <fullName evidence="1">Uncharacterized protein</fullName>
    </submittedName>
</protein>
<proteinExistence type="predicted"/>
<reference evidence="1" key="1">
    <citation type="submission" date="2014-11" db="EMBL/GenBank/DDBJ databases">
        <authorList>
            <person name="Amaro Gonzalez C."/>
        </authorList>
    </citation>
    <scope>NUCLEOTIDE SEQUENCE</scope>
</reference>
<organism evidence="1">
    <name type="scientific">Anguilla anguilla</name>
    <name type="common">European freshwater eel</name>
    <name type="synonym">Muraena anguilla</name>
    <dbReference type="NCBI Taxonomy" id="7936"/>
    <lineage>
        <taxon>Eukaryota</taxon>
        <taxon>Metazoa</taxon>
        <taxon>Chordata</taxon>
        <taxon>Craniata</taxon>
        <taxon>Vertebrata</taxon>
        <taxon>Euteleostomi</taxon>
        <taxon>Actinopterygii</taxon>
        <taxon>Neopterygii</taxon>
        <taxon>Teleostei</taxon>
        <taxon>Anguilliformes</taxon>
        <taxon>Anguillidae</taxon>
        <taxon>Anguilla</taxon>
    </lineage>
</organism>
<dbReference type="EMBL" id="GBXM01097948">
    <property type="protein sequence ID" value="JAH10629.1"/>
    <property type="molecule type" value="Transcribed_RNA"/>
</dbReference>